<dbReference type="AlphaFoldDB" id="A0A7R9T7I1"/>
<dbReference type="PANTHER" id="PTHR45667">
    <property type="entry name" value="S-ADENOSYLMETHIONINE MITOCHONDRIAL CARRIER PROTEIN"/>
    <property type="match status" value="1"/>
</dbReference>
<keyword evidence="7 8" id="KW-0472">Membrane</keyword>
<feature type="region of interest" description="Disordered" evidence="10">
    <location>
        <begin position="294"/>
        <end position="318"/>
    </location>
</feature>
<proteinExistence type="inferred from homology"/>
<dbReference type="EMBL" id="HBDZ01000064">
    <property type="protein sequence ID" value="CAD8227440.1"/>
    <property type="molecule type" value="Transcribed_RNA"/>
</dbReference>
<dbReference type="GO" id="GO:0016020">
    <property type="term" value="C:membrane"/>
    <property type="evidence" value="ECO:0007669"/>
    <property type="project" value="UniProtKB-SubCell"/>
</dbReference>
<evidence type="ECO:0000256" key="10">
    <source>
        <dbReference type="SAM" id="MobiDB-lite"/>
    </source>
</evidence>
<evidence type="ECO:0000256" key="3">
    <source>
        <dbReference type="ARBA" id="ARBA00022448"/>
    </source>
</evidence>
<keyword evidence="6" id="KW-1133">Transmembrane helix</keyword>
<evidence type="ECO:0000256" key="2">
    <source>
        <dbReference type="ARBA" id="ARBA00006375"/>
    </source>
</evidence>
<evidence type="ECO:0000256" key="6">
    <source>
        <dbReference type="ARBA" id="ARBA00022989"/>
    </source>
</evidence>
<gene>
    <name evidence="11" type="ORF">PCOL08062_LOCUS59</name>
</gene>
<comment type="similarity">
    <text evidence="2 9">Belongs to the mitochondrial carrier (TC 2.A.29) family.</text>
</comment>
<evidence type="ECO:0000256" key="1">
    <source>
        <dbReference type="ARBA" id="ARBA00004141"/>
    </source>
</evidence>
<evidence type="ECO:0000256" key="7">
    <source>
        <dbReference type="ARBA" id="ARBA00023136"/>
    </source>
</evidence>
<feature type="compositionally biased region" description="Basic and acidic residues" evidence="10">
    <location>
        <begin position="298"/>
        <end position="308"/>
    </location>
</feature>
<feature type="repeat" description="Solcar" evidence="8">
    <location>
        <begin position="16"/>
        <end position="95"/>
    </location>
</feature>
<reference evidence="11" key="1">
    <citation type="submission" date="2021-01" db="EMBL/GenBank/DDBJ databases">
        <authorList>
            <person name="Corre E."/>
            <person name="Pelletier E."/>
            <person name="Niang G."/>
            <person name="Scheremetjew M."/>
            <person name="Finn R."/>
            <person name="Kale V."/>
            <person name="Holt S."/>
            <person name="Cochrane G."/>
            <person name="Meng A."/>
            <person name="Brown T."/>
            <person name="Cohen L."/>
        </authorList>
    </citation>
    <scope>NUCLEOTIDE SEQUENCE</scope>
    <source>
        <strain evidence="11">CCMP1413</strain>
    </source>
</reference>
<comment type="subcellular location">
    <subcellularLocation>
        <location evidence="1">Membrane</location>
        <topology evidence="1">Multi-pass membrane protein</topology>
    </subcellularLocation>
</comment>
<feature type="repeat" description="Solcar" evidence="8">
    <location>
        <begin position="186"/>
        <end position="269"/>
    </location>
</feature>
<feature type="repeat" description="Solcar" evidence="8">
    <location>
        <begin position="98"/>
        <end position="176"/>
    </location>
</feature>
<protein>
    <recommendedName>
        <fullName evidence="12">Mitochondrial carrier protein</fullName>
    </recommendedName>
</protein>
<accession>A0A7R9T7I1</accession>
<evidence type="ECO:0000256" key="9">
    <source>
        <dbReference type="RuleBase" id="RU000488"/>
    </source>
</evidence>
<evidence type="ECO:0000256" key="4">
    <source>
        <dbReference type="ARBA" id="ARBA00022692"/>
    </source>
</evidence>
<dbReference type="PROSITE" id="PS50920">
    <property type="entry name" value="SOLCAR"/>
    <property type="match status" value="3"/>
</dbReference>
<feature type="non-terminal residue" evidence="11">
    <location>
        <position position="1"/>
    </location>
</feature>
<dbReference type="InterPro" id="IPR023395">
    <property type="entry name" value="MCP_dom_sf"/>
</dbReference>
<evidence type="ECO:0000256" key="5">
    <source>
        <dbReference type="ARBA" id="ARBA00022737"/>
    </source>
</evidence>
<sequence>VTPRKAHTTRPAASEKVMWKEVVAGACGGSALTLVLYPLNMVRTCLMSGESAAAVLATVRAAGVARLYKGLAPDLMVNMPYSILYMPVYEGLKSADVPKPLAASCAVAAASIATVPADIVTQRTQLGLHPTAAAAARVIVAKSGVKGLYKGLAPTLLRLCPHHAVQWTAYETLCAAAKANSGRERVTTGESAAIGGLSGALAALATQPLDVVKTRMQTRAGYATVATTVQRIAREEGIRAFGKGLVPRMLNIFPSTAIFYAVFEGVKTCMYAQGKEQIEEPQQQAHALVVNADEDDDDQRRLESRAPLERVSPGGALVPPLPHTRQHLALLPKCRVTHVASGGVAGAPAMASLSTSVHVTNAEATSTD</sequence>
<organism evidence="11">
    <name type="scientific">Prasinoderma coloniale</name>
    <dbReference type="NCBI Taxonomy" id="156133"/>
    <lineage>
        <taxon>Eukaryota</taxon>
        <taxon>Viridiplantae</taxon>
        <taxon>Prasinodermophyta</taxon>
        <taxon>Prasinodermophyceae</taxon>
        <taxon>Prasinodermales</taxon>
        <taxon>Prasinodermaceae</taxon>
        <taxon>Prasinoderma</taxon>
    </lineage>
</organism>
<evidence type="ECO:0000256" key="8">
    <source>
        <dbReference type="PROSITE-ProRule" id="PRU00282"/>
    </source>
</evidence>
<name>A0A7R9T7I1_9VIRI</name>
<dbReference type="Gene3D" id="1.50.40.10">
    <property type="entry name" value="Mitochondrial carrier domain"/>
    <property type="match status" value="1"/>
</dbReference>
<keyword evidence="5" id="KW-0677">Repeat</keyword>
<keyword evidence="3 9" id="KW-0813">Transport</keyword>
<evidence type="ECO:0008006" key="12">
    <source>
        <dbReference type="Google" id="ProtNLM"/>
    </source>
</evidence>
<dbReference type="InterPro" id="IPR018108">
    <property type="entry name" value="MCP_transmembrane"/>
</dbReference>
<dbReference type="SUPFAM" id="SSF103506">
    <property type="entry name" value="Mitochondrial carrier"/>
    <property type="match status" value="1"/>
</dbReference>
<keyword evidence="4 8" id="KW-0812">Transmembrane</keyword>
<dbReference type="Pfam" id="PF00153">
    <property type="entry name" value="Mito_carr"/>
    <property type="match status" value="3"/>
</dbReference>
<evidence type="ECO:0000313" key="11">
    <source>
        <dbReference type="EMBL" id="CAD8227440.1"/>
    </source>
</evidence>